<reference evidence="2 3" key="1">
    <citation type="submission" date="2020-01" db="EMBL/GenBank/DDBJ databases">
        <authorList>
            <person name="Gulvik C.A."/>
            <person name="Batra D.G."/>
        </authorList>
    </citation>
    <scope>NUCLEOTIDE SEQUENCE [LARGE SCALE GENOMIC DNA]</scope>
    <source>
        <strain evidence="2 3">W9323</strain>
    </source>
</reference>
<dbReference type="Pfam" id="PF13302">
    <property type="entry name" value="Acetyltransf_3"/>
    <property type="match status" value="1"/>
</dbReference>
<protein>
    <submittedName>
        <fullName evidence="2">GNAT family N-acetyltransferase</fullName>
    </submittedName>
</protein>
<dbReference type="GO" id="GO:0008999">
    <property type="term" value="F:protein-N-terminal-alanine acetyltransferase activity"/>
    <property type="evidence" value="ECO:0007669"/>
    <property type="project" value="TreeGrafter"/>
</dbReference>
<dbReference type="PANTHER" id="PTHR43441:SF11">
    <property type="entry name" value="RIBOSOMAL-PROTEIN-SERINE ACETYLTRANSFERASE"/>
    <property type="match status" value="1"/>
</dbReference>
<dbReference type="PANTHER" id="PTHR43441">
    <property type="entry name" value="RIBOSOMAL-PROTEIN-SERINE ACETYLTRANSFERASE"/>
    <property type="match status" value="1"/>
</dbReference>
<dbReference type="InterPro" id="IPR000182">
    <property type="entry name" value="GNAT_dom"/>
</dbReference>
<accession>A0A7D3XQ60</accession>
<gene>
    <name evidence="2" type="ORF">GXN76_08365</name>
</gene>
<dbReference type="InterPro" id="IPR051908">
    <property type="entry name" value="Ribosomal_N-acetyltransferase"/>
</dbReference>
<dbReference type="PROSITE" id="PS51186">
    <property type="entry name" value="GNAT"/>
    <property type="match status" value="1"/>
</dbReference>
<dbReference type="InterPro" id="IPR016181">
    <property type="entry name" value="Acyl_CoA_acyltransferase"/>
</dbReference>
<name>A0A7D3XQ60_9BACL</name>
<evidence type="ECO:0000313" key="3">
    <source>
        <dbReference type="Proteomes" id="UP000503088"/>
    </source>
</evidence>
<evidence type="ECO:0000313" key="2">
    <source>
        <dbReference type="EMBL" id="QKG84487.1"/>
    </source>
</evidence>
<proteinExistence type="predicted"/>
<dbReference type="EMBL" id="CP048104">
    <property type="protein sequence ID" value="QKG84487.1"/>
    <property type="molecule type" value="Genomic_DNA"/>
</dbReference>
<keyword evidence="3" id="KW-1185">Reference proteome</keyword>
<dbReference type="KEGG" id="kpul:GXN76_08365"/>
<keyword evidence="2" id="KW-0808">Transferase</keyword>
<dbReference type="Gene3D" id="3.40.630.30">
    <property type="match status" value="1"/>
</dbReference>
<feature type="domain" description="N-acetyltransferase" evidence="1">
    <location>
        <begin position="6"/>
        <end position="164"/>
    </location>
</feature>
<dbReference type="GO" id="GO:0005737">
    <property type="term" value="C:cytoplasm"/>
    <property type="evidence" value="ECO:0007669"/>
    <property type="project" value="TreeGrafter"/>
</dbReference>
<dbReference type="Proteomes" id="UP000503088">
    <property type="component" value="Chromosome"/>
</dbReference>
<dbReference type="GO" id="GO:1990189">
    <property type="term" value="F:protein N-terminal-serine acetyltransferase activity"/>
    <property type="evidence" value="ECO:0007669"/>
    <property type="project" value="TreeGrafter"/>
</dbReference>
<dbReference type="AlphaFoldDB" id="A0A7D3XQ60"/>
<dbReference type="SUPFAM" id="SSF55729">
    <property type="entry name" value="Acyl-CoA N-acyltransferases (Nat)"/>
    <property type="match status" value="1"/>
</dbReference>
<organism evidence="2 3">
    <name type="scientific">Kroppenstedtia pulmonis</name>
    <dbReference type="NCBI Taxonomy" id="1380685"/>
    <lineage>
        <taxon>Bacteria</taxon>
        <taxon>Bacillati</taxon>
        <taxon>Bacillota</taxon>
        <taxon>Bacilli</taxon>
        <taxon>Bacillales</taxon>
        <taxon>Thermoactinomycetaceae</taxon>
        <taxon>Kroppenstedtia</taxon>
    </lineage>
</organism>
<sequence length="209" mass="24066">MEGHLVKVVPLEEEDAKIMSQLMSSTMISAFGRGRQDFFTEEQIRENLKYGGVNFVGIKTHSGKKVGYISWRTISYEGNYEVGGLVGEPQLWDTGCGGEAAGLVMDYLFQIKNAHRVQMVTGVYNRRSLGMALKSKLVMEGILRDYYFLDGEYHDAVLWSVLRDEYYKIDEYGPNVEVIPKEEKEAARKMFKEYLKENWNSEIFSKLNR</sequence>
<evidence type="ECO:0000259" key="1">
    <source>
        <dbReference type="PROSITE" id="PS51186"/>
    </source>
</evidence>
<dbReference type="RefSeq" id="WP_173222222.1">
    <property type="nucleotide sequence ID" value="NZ_CP048104.1"/>
</dbReference>